<dbReference type="Proteomes" id="UP000291020">
    <property type="component" value="Unassembled WGS sequence"/>
</dbReference>
<reference evidence="4" key="3">
    <citation type="submission" date="2025-09" db="UniProtKB">
        <authorList>
            <consortium name="Ensembl"/>
        </authorList>
    </citation>
    <scope>IDENTIFICATION</scope>
</reference>
<dbReference type="InterPro" id="IPR003309">
    <property type="entry name" value="SCAN_dom"/>
</dbReference>
<feature type="region of interest" description="Disordered" evidence="2">
    <location>
        <begin position="120"/>
        <end position="170"/>
    </location>
</feature>
<evidence type="ECO:0000313" key="4">
    <source>
        <dbReference type="Ensembl" id="ENSGAGP00000028542.1"/>
    </source>
</evidence>
<protein>
    <recommendedName>
        <fullName evidence="3">SCAN box domain-containing protein</fullName>
    </recommendedName>
</protein>
<sequence>PLKSRALFFCWVGERGCTMTHSHSQYIPETFRQRFRSLGYPKGARPRMVAQELREACKRWLQPERRTPEELAEQIMLEQFIHILPPRGRAWVLCHRPVTLATAITLMEDFLAAEAPVGPTIRAAPPRVGRPNPERRGTPAWIDSRVSSCSPEPRTRPAKAPGQQAPELPSLPLAQYPEEPMVWDAVEDQTQILVEGEVGSSPGAADPSLAAAHPEPMSVCCSQDRH</sequence>
<name>A0A452IKN5_9SAUR</name>
<accession>A0A452IKN5</accession>
<dbReference type="PANTHER" id="PTHR45935">
    <property type="entry name" value="PROTEIN ZBED8-RELATED"/>
    <property type="match status" value="1"/>
</dbReference>
<dbReference type="SUPFAM" id="SSF47353">
    <property type="entry name" value="Retrovirus capsid dimerization domain-like"/>
    <property type="match status" value="1"/>
</dbReference>
<dbReference type="AlphaFoldDB" id="A0A452IKN5"/>
<dbReference type="PANTHER" id="PTHR45935:SF15">
    <property type="entry name" value="SCAN BOX DOMAIN-CONTAINING PROTEIN"/>
    <property type="match status" value="1"/>
</dbReference>
<organism evidence="4 5">
    <name type="scientific">Gopherus agassizii</name>
    <name type="common">Agassiz's desert tortoise</name>
    <dbReference type="NCBI Taxonomy" id="38772"/>
    <lineage>
        <taxon>Eukaryota</taxon>
        <taxon>Metazoa</taxon>
        <taxon>Chordata</taxon>
        <taxon>Craniata</taxon>
        <taxon>Vertebrata</taxon>
        <taxon>Euteleostomi</taxon>
        <taxon>Archelosauria</taxon>
        <taxon>Testudinata</taxon>
        <taxon>Testudines</taxon>
        <taxon>Cryptodira</taxon>
        <taxon>Durocryptodira</taxon>
        <taxon>Testudinoidea</taxon>
        <taxon>Testudinidae</taxon>
        <taxon>Gopherus</taxon>
    </lineage>
</organism>
<feature type="domain" description="SCAN box" evidence="3">
    <location>
        <begin position="32"/>
        <end position="110"/>
    </location>
</feature>
<proteinExistence type="predicted"/>
<dbReference type="InterPro" id="IPR038269">
    <property type="entry name" value="SCAN_sf"/>
</dbReference>
<dbReference type="SMART" id="SM00431">
    <property type="entry name" value="SCAN"/>
    <property type="match status" value="1"/>
</dbReference>
<evidence type="ECO:0000256" key="1">
    <source>
        <dbReference type="ARBA" id="ARBA00023242"/>
    </source>
</evidence>
<dbReference type="CDD" id="cd07936">
    <property type="entry name" value="SCAN"/>
    <property type="match status" value="1"/>
</dbReference>
<evidence type="ECO:0000256" key="2">
    <source>
        <dbReference type="SAM" id="MobiDB-lite"/>
    </source>
</evidence>
<reference evidence="5" key="1">
    <citation type="journal article" date="2017" name="PLoS ONE">
        <title>The Agassiz's desert tortoise genome provides a resource for the conservation of a threatened species.</title>
        <authorList>
            <person name="Tollis M."/>
            <person name="DeNardo D.F."/>
            <person name="Cornelius J.A."/>
            <person name="Dolby G.A."/>
            <person name="Edwards T."/>
            <person name="Henen B.T."/>
            <person name="Karl A.E."/>
            <person name="Murphy R.W."/>
            <person name="Kusumi K."/>
        </authorList>
    </citation>
    <scope>NUCLEOTIDE SEQUENCE [LARGE SCALE GENOMIC DNA]</scope>
</reference>
<evidence type="ECO:0000313" key="5">
    <source>
        <dbReference type="Proteomes" id="UP000291020"/>
    </source>
</evidence>
<evidence type="ECO:0000259" key="3">
    <source>
        <dbReference type="PROSITE" id="PS50804"/>
    </source>
</evidence>
<dbReference type="STRING" id="38772.ENSGAGP00000028542"/>
<keyword evidence="5" id="KW-1185">Reference proteome</keyword>
<keyword evidence="1" id="KW-0539">Nucleus</keyword>
<dbReference type="Ensembl" id="ENSGAGT00000032415.1">
    <property type="protein sequence ID" value="ENSGAGP00000028542.1"/>
    <property type="gene ID" value="ENSGAGG00000020680.1"/>
</dbReference>
<dbReference type="Pfam" id="PF02023">
    <property type="entry name" value="SCAN"/>
    <property type="match status" value="1"/>
</dbReference>
<feature type="region of interest" description="Disordered" evidence="2">
    <location>
        <begin position="198"/>
        <end position="226"/>
    </location>
</feature>
<dbReference type="Gene3D" id="1.10.4020.10">
    <property type="entry name" value="DNA breaking-rejoining enzymes"/>
    <property type="match status" value="1"/>
</dbReference>
<dbReference type="InterPro" id="IPR050916">
    <property type="entry name" value="SCAN-C2H2_zinc_finger"/>
</dbReference>
<reference evidence="4" key="2">
    <citation type="submission" date="2025-08" db="UniProtKB">
        <authorList>
            <consortium name="Ensembl"/>
        </authorList>
    </citation>
    <scope>IDENTIFICATION</scope>
</reference>
<dbReference type="PROSITE" id="PS50804">
    <property type="entry name" value="SCAN_BOX"/>
    <property type="match status" value="1"/>
</dbReference>